<dbReference type="PANTHER" id="PTHR13179:SF8">
    <property type="entry name" value="GATOR COMPLEX PROTEIN DEPDC5"/>
    <property type="match status" value="1"/>
</dbReference>
<dbReference type="InterPro" id="IPR048255">
    <property type="entry name" value="IML1_N"/>
</dbReference>
<dbReference type="OrthoDB" id="39497at2759"/>
<dbReference type="Proteomes" id="UP000785679">
    <property type="component" value="Unassembled WGS sequence"/>
</dbReference>
<dbReference type="Pfam" id="PF12257">
    <property type="entry name" value="IML1"/>
    <property type="match status" value="1"/>
</dbReference>
<comment type="caution">
    <text evidence="3">The sequence shown here is derived from an EMBL/GenBank/DDBJ whole genome shotgun (WGS) entry which is preliminary data.</text>
</comment>
<gene>
    <name evidence="3" type="ORF">FGO68_gene12579</name>
</gene>
<protein>
    <recommendedName>
        <fullName evidence="2">Vacuolar membrane-associated protein Iml1 N-terminal domain-containing protein</fullName>
    </recommendedName>
</protein>
<name>A0A8J8TAM0_HALGN</name>
<reference evidence="3" key="1">
    <citation type="submission" date="2019-06" db="EMBL/GenBank/DDBJ databases">
        <authorList>
            <person name="Zheng W."/>
        </authorList>
    </citation>
    <scope>NUCLEOTIDE SEQUENCE</scope>
    <source>
        <strain evidence="3">QDHG01</strain>
    </source>
</reference>
<accession>A0A8J8TAM0</accession>
<evidence type="ECO:0000256" key="1">
    <source>
        <dbReference type="SAM" id="MobiDB-lite"/>
    </source>
</evidence>
<evidence type="ECO:0000313" key="3">
    <source>
        <dbReference type="EMBL" id="TNV87468.1"/>
    </source>
</evidence>
<dbReference type="EMBL" id="RRYP01000419">
    <property type="protein sequence ID" value="TNV87468.1"/>
    <property type="molecule type" value="Genomic_DNA"/>
</dbReference>
<evidence type="ECO:0000259" key="2">
    <source>
        <dbReference type="Pfam" id="PF12257"/>
    </source>
</evidence>
<organism evidence="3 4">
    <name type="scientific">Halteria grandinella</name>
    <dbReference type="NCBI Taxonomy" id="5974"/>
    <lineage>
        <taxon>Eukaryota</taxon>
        <taxon>Sar</taxon>
        <taxon>Alveolata</taxon>
        <taxon>Ciliophora</taxon>
        <taxon>Intramacronucleata</taxon>
        <taxon>Spirotrichea</taxon>
        <taxon>Stichotrichia</taxon>
        <taxon>Sporadotrichida</taxon>
        <taxon>Halteriidae</taxon>
        <taxon>Halteria</taxon>
    </lineage>
</organism>
<sequence length="1349" mass="152313">MPTPSQQLGHSSSSNSKNGGGSPQISFTPNTNTQSNLMGGKHDKRLMVRLGKDSIRQQRFQISVLKQIADLHNLKANMTCKIKILNTEVVTIQSTQIRLNPINGVDKVPEQAIAAEEVASIAPYIPDRVEIVFRDQLVSRRDMWKIQQFLDNKAVYKNKTLEFMGIRFTLRGLFNKDGQELFTGVVKLSNSKFFYYSKSSQVYVLIELSEEMYDFDQESGFTFNEKCIQFLKAYFERCAKSSSSHEVTIVIYSRLYYPQVKCKEELRDVLTDHYKSPIPLTDEQVNQLGAFQISKHTKVFQDMYLKVGVFEIIGGGRGNWEKSLQNLKRYFNYLPSMLNWSIKCPKHVEDLKLYYPRHMLNQGANGSFIASLDEMLAGNRVNSGEGSIPHDMPSCWVGNAEKQSILEAINLALFNLNNEEEDQNLKSTGQQLLIVTAGQGTYRINANVIEPTKSRVLLGGIPIQLISLNHKPPYKTPLLVNCCTYANPFKNDKKHTQQKTQTQSQELLKADLKAKLAGASSEGGLMHQSSSNLTQKKGKEVCTEKTNSNPPYYYPYWLDIIYLPFTKLFEVHGGTVQNPQSAIYKVQKIPPYNATNSPSDYHPLMSQAFLDSISHVEDEMLKSKLLHKYQKRFDQEVEEFEVKEQQEEGEQEVDEEEKILVMQTSDYCLGRNGSLSSSEKSELLRSLEKEDALNFTSNSTSTKDTFHAHMQGQKVPRAVLLQNSGSNYARRKETGDLTSRRRSYHKDQTYFIMEEGSDDGNGDEIVVVERESLASLDQQIRGGGGIQEDTPNQNRERLYTNQSNFVQSLQERTSMDDLLSHNPADPYDAQRHDGVHQTTHQSSFIQKAGEAIGAKGVTVVGGGKMTHRLSYMGTTSPGLTDVGAISSSTLQKVNHYDPFSPASKITDLTLKSPSTKHGPLLSSNSFGGSSKLKFSISPVSMSPNFGMSEPPPKGSPEAQKFKPSSLKNRWSHQAPASQTYAVFTDEELNVLLHYGTSQQIEQVMEPFWKSLCECKLMPLTTNYFPGEKVLKNTQKYHNDLSQVYQNKMALIKSIDEYLTEYICLRLTQNFQLINLDPSPTCYIDTLSVLQRRSDIKMSMGSKYNIFTARDKENYQIMTFTKMSTEGGSEDAHAVKRADFKYMLFNFHTNKFQVKTSSESRLFSFQSLLNLSEVLYDLKWARSSCIKMPQNHFAIFFHNQSNWIFDKKAQQGPLFSTSSGSFHENQSIRPLGSSNSNNASQYMSSSFRSATVDMSLNATNSASPKQEFSSSNIQLLQSQLAPAQSIDLNSAYSANNLAQKLYQLYGAGDGPTPDDIEIEIFNQFKVQLYEMLTKNKKSQFNTAANMRSKG</sequence>
<dbReference type="InterPro" id="IPR027244">
    <property type="entry name" value="IML1"/>
</dbReference>
<keyword evidence="4" id="KW-1185">Reference proteome</keyword>
<feature type="compositionally biased region" description="Polar residues" evidence="1">
    <location>
        <begin position="23"/>
        <end position="37"/>
    </location>
</feature>
<feature type="region of interest" description="Disordered" evidence="1">
    <location>
        <begin position="943"/>
        <end position="965"/>
    </location>
</feature>
<proteinExistence type="predicted"/>
<dbReference type="PANTHER" id="PTHR13179">
    <property type="entry name" value="DEP DOMAIN CONTAINING PROTEIN 5"/>
    <property type="match status" value="1"/>
</dbReference>
<feature type="region of interest" description="Disordered" evidence="1">
    <location>
        <begin position="1"/>
        <end position="41"/>
    </location>
</feature>
<dbReference type="GO" id="GO:0005096">
    <property type="term" value="F:GTPase activator activity"/>
    <property type="evidence" value="ECO:0007669"/>
    <property type="project" value="InterPro"/>
</dbReference>
<dbReference type="GO" id="GO:1990130">
    <property type="term" value="C:GATOR1 complex"/>
    <property type="evidence" value="ECO:0007669"/>
    <property type="project" value="TreeGrafter"/>
</dbReference>
<evidence type="ECO:0000313" key="4">
    <source>
        <dbReference type="Proteomes" id="UP000785679"/>
    </source>
</evidence>
<dbReference type="GO" id="GO:1904262">
    <property type="term" value="P:negative regulation of TORC1 signaling"/>
    <property type="evidence" value="ECO:0007669"/>
    <property type="project" value="TreeGrafter"/>
</dbReference>
<dbReference type="GO" id="GO:0010508">
    <property type="term" value="P:positive regulation of autophagy"/>
    <property type="evidence" value="ECO:0007669"/>
    <property type="project" value="TreeGrafter"/>
</dbReference>
<feature type="domain" description="Vacuolar membrane-associated protein Iml1 N-terminal" evidence="2">
    <location>
        <begin position="129"/>
        <end position="479"/>
    </location>
</feature>